<feature type="transmembrane region" description="Helical" evidence="5">
    <location>
        <begin position="436"/>
        <end position="455"/>
    </location>
</feature>
<evidence type="ECO:0000313" key="7">
    <source>
        <dbReference type="Proteomes" id="UP001163046"/>
    </source>
</evidence>
<feature type="transmembrane region" description="Helical" evidence="5">
    <location>
        <begin position="344"/>
        <end position="367"/>
    </location>
</feature>
<organism evidence="6 7">
    <name type="scientific">Desmophyllum pertusum</name>
    <dbReference type="NCBI Taxonomy" id="174260"/>
    <lineage>
        <taxon>Eukaryota</taxon>
        <taxon>Metazoa</taxon>
        <taxon>Cnidaria</taxon>
        <taxon>Anthozoa</taxon>
        <taxon>Hexacorallia</taxon>
        <taxon>Scleractinia</taxon>
        <taxon>Caryophylliina</taxon>
        <taxon>Caryophylliidae</taxon>
        <taxon>Desmophyllum</taxon>
    </lineage>
</organism>
<feature type="transmembrane region" description="Helical" evidence="5">
    <location>
        <begin position="171"/>
        <end position="195"/>
    </location>
</feature>
<feature type="transmembrane region" description="Helical" evidence="5">
    <location>
        <begin position="373"/>
        <end position="395"/>
    </location>
</feature>
<dbReference type="InterPro" id="IPR036259">
    <property type="entry name" value="MFS_trans_sf"/>
</dbReference>
<evidence type="ECO:0000256" key="1">
    <source>
        <dbReference type="ARBA" id="ARBA00004141"/>
    </source>
</evidence>
<feature type="transmembrane region" description="Helical" evidence="5">
    <location>
        <begin position="136"/>
        <end position="159"/>
    </location>
</feature>
<reference evidence="6" key="1">
    <citation type="submission" date="2023-01" db="EMBL/GenBank/DDBJ databases">
        <title>Genome assembly of the deep-sea coral Lophelia pertusa.</title>
        <authorList>
            <person name="Herrera S."/>
            <person name="Cordes E."/>
        </authorList>
    </citation>
    <scope>NUCLEOTIDE SEQUENCE</scope>
    <source>
        <strain evidence="6">USNM1676648</strain>
        <tissue evidence="6">Polyp</tissue>
    </source>
</reference>
<comment type="subcellular location">
    <subcellularLocation>
        <location evidence="1">Membrane</location>
        <topology evidence="1">Multi-pass membrane protein</topology>
    </subcellularLocation>
</comment>
<feature type="transmembrane region" description="Helical" evidence="5">
    <location>
        <begin position="407"/>
        <end position="430"/>
    </location>
</feature>
<feature type="transmembrane region" description="Helical" evidence="5">
    <location>
        <begin position="108"/>
        <end position="130"/>
    </location>
</feature>
<feature type="transmembrane region" description="Helical" evidence="5">
    <location>
        <begin position="277"/>
        <end position="297"/>
    </location>
</feature>
<dbReference type="OrthoDB" id="5983710at2759"/>
<dbReference type="InterPro" id="IPR011701">
    <property type="entry name" value="MFS"/>
</dbReference>
<gene>
    <name evidence="6" type="ORF">OS493_001201</name>
</gene>
<evidence type="ECO:0000256" key="4">
    <source>
        <dbReference type="ARBA" id="ARBA00023136"/>
    </source>
</evidence>
<dbReference type="Gene3D" id="1.20.1250.20">
    <property type="entry name" value="MFS general substrate transporter like domains"/>
    <property type="match status" value="2"/>
</dbReference>
<feature type="transmembrane region" description="Helical" evidence="5">
    <location>
        <begin position="41"/>
        <end position="57"/>
    </location>
</feature>
<protein>
    <submittedName>
        <fullName evidence="6">Uncharacterized protein</fullName>
    </submittedName>
</protein>
<keyword evidence="2 5" id="KW-0812">Transmembrane</keyword>
<sequence length="482" mass="52762">MEELSETLGEKSTLLGCDQALTNTSTTSTTRVQVKVYKRRWYVLFVFTAEAFIYNMAWNTWGPIQEPSKVAFGWTDFNILLLTSWSAIALLATSVPLCWLMDTKGLRVSVLLIAFLSVLGKVLQVIPFANSKVRTIFLNVGQFIVMAGGPVAIGAPPLVSATWFPPSERTTATAIGTLAGYFGLAIAFAVGPAMVPIVQTSGGNSSTSDSIQNVAKLTDHQLIQYTYFQLGLCTLVFLCVLLYFPAKPPLPPSLTSITSHPLSTIAAFKQVMKNRQFWLLTTLTGLTFGIYFGWLSMLDVFLAKFNVDIMTAGWLGCTATLAGVFSGIALARCADFVKHRTKQLLVLLLTLSAISQLFFGLSCAEILPSTKLLLYSSIIFGGFVYNGTLPLYFELAMECVYPVGEGIAGGILVTAGNVVFLFFHVAFMLPHSDIRWMNWVTVSGIGVCAIGLLIYSENYTRLDLDTEQNREPIDQRLSDLVN</sequence>
<feature type="transmembrane region" description="Helical" evidence="5">
    <location>
        <begin position="309"/>
        <end position="332"/>
    </location>
</feature>
<comment type="caution">
    <text evidence="6">The sequence shown here is derived from an EMBL/GenBank/DDBJ whole genome shotgun (WGS) entry which is preliminary data.</text>
</comment>
<dbReference type="PANTHER" id="PTHR10924:SF27">
    <property type="entry name" value="SOLUTE CARRIER FAMILY 49 MEMBER 4"/>
    <property type="match status" value="1"/>
</dbReference>
<evidence type="ECO:0000313" key="6">
    <source>
        <dbReference type="EMBL" id="KAJ7387854.1"/>
    </source>
</evidence>
<feature type="transmembrane region" description="Helical" evidence="5">
    <location>
        <begin position="77"/>
        <end position="101"/>
    </location>
</feature>
<dbReference type="GO" id="GO:0016020">
    <property type="term" value="C:membrane"/>
    <property type="evidence" value="ECO:0007669"/>
    <property type="project" value="UniProtKB-SubCell"/>
</dbReference>
<name>A0A9X0D7L3_9CNID</name>
<dbReference type="SUPFAM" id="SSF103473">
    <property type="entry name" value="MFS general substrate transporter"/>
    <property type="match status" value="1"/>
</dbReference>
<accession>A0A9X0D7L3</accession>
<keyword evidence="3 5" id="KW-1133">Transmembrane helix</keyword>
<evidence type="ECO:0000256" key="5">
    <source>
        <dbReference type="SAM" id="Phobius"/>
    </source>
</evidence>
<keyword evidence="7" id="KW-1185">Reference proteome</keyword>
<evidence type="ECO:0000256" key="2">
    <source>
        <dbReference type="ARBA" id="ARBA00022692"/>
    </source>
</evidence>
<dbReference type="GO" id="GO:0022857">
    <property type="term" value="F:transmembrane transporter activity"/>
    <property type="evidence" value="ECO:0007669"/>
    <property type="project" value="InterPro"/>
</dbReference>
<dbReference type="EMBL" id="MU825873">
    <property type="protein sequence ID" value="KAJ7387854.1"/>
    <property type="molecule type" value="Genomic_DNA"/>
</dbReference>
<evidence type="ECO:0000256" key="3">
    <source>
        <dbReference type="ARBA" id="ARBA00022989"/>
    </source>
</evidence>
<dbReference type="Pfam" id="PF07690">
    <property type="entry name" value="MFS_1"/>
    <property type="match status" value="1"/>
</dbReference>
<feature type="transmembrane region" description="Helical" evidence="5">
    <location>
        <begin position="225"/>
        <end position="244"/>
    </location>
</feature>
<dbReference type="Proteomes" id="UP001163046">
    <property type="component" value="Unassembled WGS sequence"/>
</dbReference>
<dbReference type="InterPro" id="IPR049680">
    <property type="entry name" value="FLVCR1-2_SLC49-like"/>
</dbReference>
<keyword evidence="4 5" id="KW-0472">Membrane</keyword>
<dbReference type="PANTHER" id="PTHR10924">
    <property type="entry name" value="MAJOR FACILITATOR SUPERFAMILY PROTEIN-RELATED"/>
    <property type="match status" value="1"/>
</dbReference>
<dbReference type="AlphaFoldDB" id="A0A9X0D7L3"/>
<proteinExistence type="predicted"/>